<proteinExistence type="predicted"/>
<dbReference type="GO" id="GO:0004620">
    <property type="term" value="F:phospholipase activity"/>
    <property type="evidence" value="ECO:0007669"/>
    <property type="project" value="TreeGrafter"/>
</dbReference>
<dbReference type="Proteomes" id="UP000075714">
    <property type="component" value="Unassembled WGS sequence"/>
</dbReference>
<dbReference type="GO" id="GO:0046513">
    <property type="term" value="P:ceramide biosynthetic process"/>
    <property type="evidence" value="ECO:0007669"/>
    <property type="project" value="TreeGrafter"/>
</dbReference>
<dbReference type="AlphaFoldDB" id="A0A150GLD2"/>
<dbReference type="GO" id="GO:0030149">
    <property type="term" value="P:sphingolipid catabolic process"/>
    <property type="evidence" value="ECO:0007669"/>
    <property type="project" value="TreeGrafter"/>
</dbReference>
<dbReference type="GO" id="GO:0016020">
    <property type="term" value="C:membrane"/>
    <property type="evidence" value="ECO:0007669"/>
    <property type="project" value="TreeGrafter"/>
</dbReference>
<sequence length="487" mass="51013">MELDTRRSGRVFPQLPDELTELIARRLHPNEIAVTRRMVNKAAAAQFRGPHRARVRLSQPVPSHAFAAHWLAPAATRRLTLPRKGDLLRLTAASGVVANLEVAVRAVGWEPTLEAFQVHDAAALVIAGRKGHWLIQRGCPVHTHLPRCSILYAAASAGHPHVCEWLLERAPGWAADDAAGAAACLAAAAASGGRPRPAAAAQLLKLGTDSGAAQRDIIRHSARHSDLAALRRRIQAGGWGQPEEVSRGKALLMAASSPTPDWAAKVEWLEAQGCRRSGKVIRWCAYLSKGDQETLARVVWLRGRGYPFDAVEIATAAAYSGKTATLQYLLAEAPEAALKAVCIAAWGGQLAALQALYGGGGGGGVEVDGHRAALCAAMGGHLHVLAWLVEALGAEAVRLDEELFAAGAGSGSVELLTWLAERGCPRKPDALALAAGAGCEAAAEWLVERGCCGAPKRNAAAPDVLLAGRRVFAAATSSACTSAPCAA</sequence>
<keyword evidence="2" id="KW-1185">Reference proteome</keyword>
<protein>
    <submittedName>
        <fullName evidence="1">Uncharacterized protein</fullName>
    </submittedName>
</protein>
<dbReference type="Gene3D" id="1.25.40.20">
    <property type="entry name" value="Ankyrin repeat-containing domain"/>
    <property type="match status" value="1"/>
</dbReference>
<dbReference type="PANTHER" id="PTHR12393">
    <property type="entry name" value="SPHINGOMYELIN PHOSPHODIESTERASE RELATED"/>
    <property type="match status" value="1"/>
</dbReference>
<reference evidence="2" key="1">
    <citation type="journal article" date="2016" name="Nat. Commun.">
        <title>The Gonium pectorale genome demonstrates co-option of cell cycle regulation during the evolution of multicellularity.</title>
        <authorList>
            <person name="Hanschen E.R."/>
            <person name="Marriage T.N."/>
            <person name="Ferris P.J."/>
            <person name="Hamaji T."/>
            <person name="Toyoda A."/>
            <person name="Fujiyama A."/>
            <person name="Neme R."/>
            <person name="Noguchi H."/>
            <person name="Minakuchi Y."/>
            <person name="Suzuki M."/>
            <person name="Kawai-Toyooka H."/>
            <person name="Smith D.R."/>
            <person name="Sparks H."/>
            <person name="Anderson J."/>
            <person name="Bakaric R."/>
            <person name="Luria V."/>
            <person name="Karger A."/>
            <person name="Kirschner M.W."/>
            <person name="Durand P.M."/>
            <person name="Michod R.E."/>
            <person name="Nozaki H."/>
            <person name="Olson B.J."/>
        </authorList>
    </citation>
    <scope>NUCLEOTIDE SEQUENCE [LARGE SCALE GENOMIC DNA]</scope>
    <source>
        <strain evidence="2">NIES-2863</strain>
    </source>
</reference>
<dbReference type="GO" id="GO:0071944">
    <property type="term" value="C:cell periphery"/>
    <property type="evidence" value="ECO:0007669"/>
    <property type="project" value="TreeGrafter"/>
</dbReference>
<organism evidence="1 2">
    <name type="scientific">Gonium pectorale</name>
    <name type="common">Green alga</name>
    <dbReference type="NCBI Taxonomy" id="33097"/>
    <lineage>
        <taxon>Eukaryota</taxon>
        <taxon>Viridiplantae</taxon>
        <taxon>Chlorophyta</taxon>
        <taxon>core chlorophytes</taxon>
        <taxon>Chlorophyceae</taxon>
        <taxon>CS clade</taxon>
        <taxon>Chlamydomonadales</taxon>
        <taxon>Volvocaceae</taxon>
        <taxon>Gonium</taxon>
    </lineage>
</organism>
<comment type="caution">
    <text evidence="1">The sequence shown here is derived from an EMBL/GenBank/DDBJ whole genome shotgun (WGS) entry which is preliminary data.</text>
</comment>
<dbReference type="PANTHER" id="PTHR12393:SF6">
    <property type="entry name" value="SPHINGOMYELIN PHOSPHODIESTERASE 2"/>
    <property type="match status" value="1"/>
</dbReference>
<dbReference type="InterPro" id="IPR036770">
    <property type="entry name" value="Ankyrin_rpt-contain_sf"/>
</dbReference>
<evidence type="ECO:0000313" key="2">
    <source>
        <dbReference type="Proteomes" id="UP000075714"/>
    </source>
</evidence>
<name>A0A150GLD2_GONPE</name>
<gene>
    <name evidence="1" type="ORF">GPECTOR_16g720</name>
</gene>
<dbReference type="GO" id="GO:0005783">
    <property type="term" value="C:endoplasmic reticulum"/>
    <property type="evidence" value="ECO:0007669"/>
    <property type="project" value="TreeGrafter"/>
</dbReference>
<dbReference type="EMBL" id="LSYV01000017">
    <property type="protein sequence ID" value="KXZ50545.1"/>
    <property type="molecule type" value="Genomic_DNA"/>
</dbReference>
<dbReference type="SUPFAM" id="SSF48403">
    <property type="entry name" value="Ankyrin repeat"/>
    <property type="match status" value="2"/>
</dbReference>
<evidence type="ECO:0000313" key="1">
    <source>
        <dbReference type="EMBL" id="KXZ50545.1"/>
    </source>
</evidence>
<accession>A0A150GLD2</accession>